<name>A0ABV3R013_9HYPH</name>
<dbReference type="EMBL" id="JBFOCI010000002">
    <property type="protein sequence ID" value="MEW9806420.1"/>
    <property type="molecule type" value="Genomic_DNA"/>
</dbReference>
<dbReference type="RefSeq" id="WP_367723483.1">
    <property type="nucleotide sequence ID" value="NZ_JBFOCI010000002.1"/>
</dbReference>
<gene>
    <name evidence="2" type="ORF">ABUE31_10520</name>
</gene>
<organism evidence="2 3">
    <name type="scientific">Mesorhizobium marinum</name>
    <dbReference type="NCBI Taxonomy" id="3228790"/>
    <lineage>
        <taxon>Bacteria</taxon>
        <taxon>Pseudomonadati</taxon>
        <taxon>Pseudomonadota</taxon>
        <taxon>Alphaproteobacteria</taxon>
        <taxon>Hyphomicrobiales</taxon>
        <taxon>Phyllobacteriaceae</taxon>
        <taxon>Mesorhizobium</taxon>
    </lineage>
</organism>
<reference evidence="2 3" key="1">
    <citation type="submission" date="2024-06" db="EMBL/GenBank/DDBJ databases">
        <authorList>
            <person name="Tuo L."/>
        </authorList>
    </citation>
    <scope>NUCLEOTIDE SEQUENCE [LARGE SCALE GENOMIC DNA]</scope>
    <source>
        <strain evidence="2 3">ZMM04-5</strain>
    </source>
</reference>
<feature type="signal peptide" evidence="1">
    <location>
        <begin position="1"/>
        <end position="22"/>
    </location>
</feature>
<dbReference type="Proteomes" id="UP001556196">
    <property type="component" value="Unassembled WGS sequence"/>
</dbReference>
<dbReference type="PROSITE" id="PS51257">
    <property type="entry name" value="PROKAR_LIPOPROTEIN"/>
    <property type="match status" value="1"/>
</dbReference>
<keyword evidence="3" id="KW-1185">Reference proteome</keyword>
<evidence type="ECO:0000313" key="3">
    <source>
        <dbReference type="Proteomes" id="UP001556196"/>
    </source>
</evidence>
<accession>A0ABV3R013</accession>
<evidence type="ECO:0000256" key="1">
    <source>
        <dbReference type="SAM" id="SignalP"/>
    </source>
</evidence>
<comment type="caution">
    <text evidence="2">The sequence shown here is derived from an EMBL/GenBank/DDBJ whole genome shotgun (WGS) entry which is preliminary data.</text>
</comment>
<protein>
    <recommendedName>
        <fullName evidence="4">Lipoprotein</fullName>
    </recommendedName>
</protein>
<keyword evidence="1" id="KW-0732">Signal</keyword>
<evidence type="ECO:0008006" key="4">
    <source>
        <dbReference type="Google" id="ProtNLM"/>
    </source>
</evidence>
<sequence>MNKKLLAGTALLFSAMALSACAPVETRTSLTTPVANGAMTAGPGDVVLNFQSRRALPNAFGKADLFGRTTNAGGTTVRYVGSRGGRAVFERTDVQVVSNATTMSDTPLIVPATTNTRVTGVVGHTPVTGQATSTSYRYVPPRGSSEYATAQQPITFSLDAGRCSCGNHQRPSPVQGPRRPEQHLADHRSFCLRRLRIAY</sequence>
<feature type="chain" id="PRO_5046632793" description="Lipoprotein" evidence="1">
    <location>
        <begin position="23"/>
        <end position="199"/>
    </location>
</feature>
<proteinExistence type="predicted"/>
<evidence type="ECO:0000313" key="2">
    <source>
        <dbReference type="EMBL" id="MEW9806420.1"/>
    </source>
</evidence>